<dbReference type="SUPFAM" id="SSF48208">
    <property type="entry name" value="Six-hairpin glycosidases"/>
    <property type="match status" value="1"/>
</dbReference>
<dbReference type="GO" id="GO:0005993">
    <property type="term" value="P:trehalose catabolic process"/>
    <property type="evidence" value="ECO:0007669"/>
    <property type="project" value="TreeGrafter"/>
</dbReference>
<sequence length="586" mass="64024">MRGSAMNDRLAADYPLQGLRDYALLADGSRGAVVGPRGEIGWLCAPHWESAAVISHLVGGPGIYAVTPTTPFVWGGSYERGSLIWNNRWISQDDTIIGCRDALASPGDPHRLVLLRRITADHDSRVSVDLQLSGDFGGTRATELRRDGAGAWTARLGPLTLRWSGAPDGHWDSDMFRGELAIGPGRRHDLVLEISDRPLPDRPDADRLWRDTSGHWQSDRPDLSNTAAPRDALHAYAVLRGLTSPGNGMVAAATLGLPERAERGRNYDYRYVWIRDQAYAGPAGAVGQPLRLLDDALAFTTARLLEDGDRLAPAYRTDGGPVPDEESADDLPGYPGGRIKIGNRANKQFQLDAFGEVLQLLAAGARLDRLGPDHHRAIEVAVAAIENRWTEPEAGIWELDDAWWTHSRLAVVAGLRSVARQAPPAAADRYRSLAETILAETTRRSLDPVGYWRRSPDHPGVDASLVLPPVRGALPPDDPRTVATLRQVEADLLADGHAYRFRPDERPLGEAEGSFTLCGFMLSLAHLQQGNQLAAYRYFDIQRTVCGPPGILSEEFDVTQRQLRGNLPQAFVHALLLDCAQQLASG</sequence>
<dbReference type="Pfam" id="PF00723">
    <property type="entry name" value="Glyco_hydro_15"/>
    <property type="match status" value="2"/>
</dbReference>
<reference evidence="4" key="2">
    <citation type="submission" date="2020-09" db="EMBL/GenBank/DDBJ databases">
        <authorList>
            <person name="Sun Q."/>
            <person name="Zhou Y."/>
        </authorList>
    </citation>
    <scope>NUCLEOTIDE SEQUENCE</scope>
    <source>
        <strain evidence="4">CGMCC 4.7306</strain>
    </source>
</reference>
<dbReference type="RefSeq" id="WP_229669693.1">
    <property type="nucleotide sequence ID" value="NZ_BMMZ01000002.1"/>
</dbReference>
<dbReference type="Proteomes" id="UP000613840">
    <property type="component" value="Unassembled WGS sequence"/>
</dbReference>
<dbReference type="Pfam" id="PF19291">
    <property type="entry name" value="TREH_N"/>
    <property type="match status" value="1"/>
</dbReference>
<proteinExistence type="predicted"/>
<feature type="domain" description="GH15-like" evidence="2">
    <location>
        <begin position="537"/>
        <end position="580"/>
    </location>
</feature>
<keyword evidence="5" id="KW-1185">Reference proteome</keyword>
<feature type="domain" description="GH15-like" evidence="2">
    <location>
        <begin position="248"/>
        <end position="521"/>
    </location>
</feature>
<dbReference type="Gene3D" id="1.50.10.10">
    <property type="match status" value="1"/>
</dbReference>
<evidence type="ECO:0000313" key="5">
    <source>
        <dbReference type="Proteomes" id="UP000613840"/>
    </source>
</evidence>
<dbReference type="PANTHER" id="PTHR31616:SF10">
    <property type="entry name" value="TREHALASE"/>
    <property type="match status" value="1"/>
</dbReference>
<reference evidence="4" key="1">
    <citation type="journal article" date="2014" name="Int. J. Syst. Evol. Microbiol.">
        <title>Complete genome sequence of Corynebacterium casei LMG S-19264T (=DSM 44701T), isolated from a smear-ripened cheese.</title>
        <authorList>
            <consortium name="US DOE Joint Genome Institute (JGI-PGF)"/>
            <person name="Walter F."/>
            <person name="Albersmeier A."/>
            <person name="Kalinowski J."/>
            <person name="Ruckert C."/>
        </authorList>
    </citation>
    <scope>NUCLEOTIDE SEQUENCE</scope>
    <source>
        <strain evidence="4">CGMCC 4.7306</strain>
    </source>
</reference>
<keyword evidence="4" id="KW-0378">Hydrolase</keyword>
<dbReference type="GO" id="GO:0015927">
    <property type="term" value="F:trehalase activity"/>
    <property type="evidence" value="ECO:0007669"/>
    <property type="project" value="TreeGrafter"/>
</dbReference>
<dbReference type="EMBL" id="BMMZ01000002">
    <property type="protein sequence ID" value="GGL52211.1"/>
    <property type="molecule type" value="Genomic_DNA"/>
</dbReference>
<dbReference type="InterPro" id="IPR012341">
    <property type="entry name" value="6hp_glycosidase-like_sf"/>
</dbReference>
<dbReference type="AlphaFoldDB" id="A0A917S3M7"/>
<evidence type="ECO:0000259" key="2">
    <source>
        <dbReference type="Pfam" id="PF00723"/>
    </source>
</evidence>
<evidence type="ECO:0000256" key="1">
    <source>
        <dbReference type="SAM" id="MobiDB-lite"/>
    </source>
</evidence>
<dbReference type="PANTHER" id="PTHR31616">
    <property type="entry name" value="TREHALASE"/>
    <property type="match status" value="1"/>
</dbReference>
<protein>
    <submittedName>
        <fullName evidence="4">Glycoside hydrolase</fullName>
    </submittedName>
</protein>
<dbReference type="InterPro" id="IPR011613">
    <property type="entry name" value="GH15-like"/>
</dbReference>
<comment type="caution">
    <text evidence="4">The sequence shown here is derived from an EMBL/GenBank/DDBJ whole genome shotgun (WGS) entry which is preliminary data.</text>
</comment>
<gene>
    <name evidence="4" type="ORF">GCM10011575_08070</name>
</gene>
<feature type="region of interest" description="Disordered" evidence="1">
    <location>
        <begin position="313"/>
        <end position="333"/>
    </location>
</feature>
<organism evidence="4 5">
    <name type="scientific">Microlunatus endophyticus</name>
    <dbReference type="NCBI Taxonomy" id="1716077"/>
    <lineage>
        <taxon>Bacteria</taxon>
        <taxon>Bacillati</taxon>
        <taxon>Actinomycetota</taxon>
        <taxon>Actinomycetes</taxon>
        <taxon>Propionibacteriales</taxon>
        <taxon>Propionibacteriaceae</taxon>
        <taxon>Microlunatus</taxon>
    </lineage>
</organism>
<feature type="domain" description="Trehalase-like N-terminal" evidence="3">
    <location>
        <begin position="22"/>
        <end position="127"/>
    </location>
</feature>
<name>A0A917S3M7_9ACTN</name>
<evidence type="ECO:0000313" key="4">
    <source>
        <dbReference type="EMBL" id="GGL52211.1"/>
    </source>
</evidence>
<accession>A0A917S3M7</accession>
<dbReference type="InterPro" id="IPR008928">
    <property type="entry name" value="6-hairpin_glycosidase_sf"/>
</dbReference>
<dbReference type="InterPro" id="IPR045582">
    <property type="entry name" value="Trehalase-like_N"/>
</dbReference>
<evidence type="ECO:0000259" key="3">
    <source>
        <dbReference type="Pfam" id="PF19291"/>
    </source>
</evidence>